<proteinExistence type="predicted"/>
<dbReference type="AlphaFoldDB" id="A0AAD7Q1X2"/>
<evidence type="ECO:0000313" key="2">
    <source>
        <dbReference type="Proteomes" id="UP001163823"/>
    </source>
</evidence>
<name>A0AAD7Q1X2_QUISA</name>
<reference evidence="1" key="1">
    <citation type="journal article" date="2023" name="Science">
        <title>Elucidation of the pathway for biosynthesis of saponin adjuvants from the soapbark tree.</title>
        <authorList>
            <person name="Reed J."/>
            <person name="Orme A."/>
            <person name="El-Demerdash A."/>
            <person name="Owen C."/>
            <person name="Martin L.B.B."/>
            <person name="Misra R.C."/>
            <person name="Kikuchi S."/>
            <person name="Rejzek M."/>
            <person name="Martin A.C."/>
            <person name="Harkess A."/>
            <person name="Leebens-Mack J."/>
            <person name="Louveau T."/>
            <person name="Stephenson M.J."/>
            <person name="Osbourn A."/>
        </authorList>
    </citation>
    <scope>NUCLEOTIDE SEQUENCE</scope>
    <source>
        <strain evidence="1">S10</strain>
    </source>
</reference>
<comment type="caution">
    <text evidence="1">The sequence shown here is derived from an EMBL/GenBank/DDBJ whole genome shotgun (WGS) entry which is preliminary data.</text>
</comment>
<sequence length="85" mass="9647">MASTTPPSVWNKTPCNGCCRVLSMVYVSWPQELNQFGTLSELLKHNQFASLCRSGTYTAGKRLYHCKFSTYWPSKLAILRRLQSG</sequence>
<protein>
    <submittedName>
        <fullName evidence="1">Uncharacterized protein</fullName>
    </submittedName>
</protein>
<dbReference type="EMBL" id="JARAOO010000004">
    <property type="protein sequence ID" value="KAJ7973271.1"/>
    <property type="molecule type" value="Genomic_DNA"/>
</dbReference>
<organism evidence="1 2">
    <name type="scientific">Quillaja saponaria</name>
    <name type="common">Soap bark tree</name>
    <dbReference type="NCBI Taxonomy" id="32244"/>
    <lineage>
        <taxon>Eukaryota</taxon>
        <taxon>Viridiplantae</taxon>
        <taxon>Streptophyta</taxon>
        <taxon>Embryophyta</taxon>
        <taxon>Tracheophyta</taxon>
        <taxon>Spermatophyta</taxon>
        <taxon>Magnoliopsida</taxon>
        <taxon>eudicotyledons</taxon>
        <taxon>Gunneridae</taxon>
        <taxon>Pentapetalae</taxon>
        <taxon>rosids</taxon>
        <taxon>fabids</taxon>
        <taxon>Fabales</taxon>
        <taxon>Quillajaceae</taxon>
        <taxon>Quillaja</taxon>
    </lineage>
</organism>
<dbReference type="Proteomes" id="UP001163823">
    <property type="component" value="Chromosome 4"/>
</dbReference>
<evidence type="ECO:0000313" key="1">
    <source>
        <dbReference type="EMBL" id="KAJ7973271.1"/>
    </source>
</evidence>
<accession>A0AAD7Q1X2</accession>
<keyword evidence="2" id="KW-1185">Reference proteome</keyword>
<gene>
    <name evidence="1" type="ORF">O6P43_011035</name>
</gene>
<dbReference type="KEGG" id="qsa:O6P43_011035"/>